<dbReference type="PRINTS" id="PR01736">
    <property type="entry name" value="PHPHTRNFRASE"/>
</dbReference>
<dbReference type="SUPFAM" id="SSF51621">
    <property type="entry name" value="Phosphoenolpyruvate/pyruvate domain"/>
    <property type="match status" value="1"/>
</dbReference>
<dbReference type="RefSeq" id="WP_420069392.1">
    <property type="nucleotide sequence ID" value="NZ_JBCHKQ010000002.1"/>
</dbReference>
<dbReference type="PROSITE" id="PS00742">
    <property type="entry name" value="PEP_ENZYMES_2"/>
    <property type="match status" value="1"/>
</dbReference>
<dbReference type="InterPro" id="IPR015813">
    <property type="entry name" value="Pyrv/PenolPyrv_kinase-like_dom"/>
</dbReference>
<evidence type="ECO:0000256" key="3">
    <source>
        <dbReference type="ARBA" id="ARBA00002728"/>
    </source>
</evidence>
<dbReference type="InterPro" id="IPR008279">
    <property type="entry name" value="PEP-util_enz_mobile_dom"/>
</dbReference>
<evidence type="ECO:0000256" key="4">
    <source>
        <dbReference type="ARBA" id="ARBA00004496"/>
    </source>
</evidence>
<dbReference type="Proteomes" id="UP001466331">
    <property type="component" value="Unassembled WGS sequence"/>
</dbReference>
<evidence type="ECO:0000256" key="5">
    <source>
        <dbReference type="ARBA" id="ARBA00007837"/>
    </source>
</evidence>
<evidence type="ECO:0000256" key="14">
    <source>
        <dbReference type="ARBA" id="ARBA00022777"/>
    </source>
</evidence>
<name>A0ABU9UBB0_9SPIR</name>
<comment type="subcellular location">
    <subcellularLocation>
        <location evidence="4 17">Cytoplasm</location>
    </subcellularLocation>
</comment>
<dbReference type="InterPro" id="IPR040442">
    <property type="entry name" value="Pyrv_kinase-like_dom_sf"/>
</dbReference>
<dbReference type="InterPro" id="IPR024692">
    <property type="entry name" value="PTS_EI"/>
</dbReference>
<evidence type="ECO:0000256" key="12">
    <source>
        <dbReference type="ARBA" id="ARBA00022683"/>
    </source>
</evidence>
<dbReference type="EMBL" id="JBCHKQ010000002">
    <property type="protein sequence ID" value="MEM5947946.1"/>
    <property type="molecule type" value="Genomic_DNA"/>
</dbReference>
<dbReference type="NCBIfam" id="TIGR01417">
    <property type="entry name" value="PTS_I_fam"/>
    <property type="match status" value="1"/>
</dbReference>
<dbReference type="InterPro" id="IPR036637">
    <property type="entry name" value="Phosphohistidine_dom_sf"/>
</dbReference>
<dbReference type="Pfam" id="PF02896">
    <property type="entry name" value="PEP-utilizers_C"/>
    <property type="match status" value="1"/>
</dbReference>
<evidence type="ECO:0000256" key="1">
    <source>
        <dbReference type="ARBA" id="ARBA00000683"/>
    </source>
</evidence>
<keyword evidence="22" id="KW-1185">Reference proteome</keyword>
<evidence type="ECO:0000256" key="6">
    <source>
        <dbReference type="ARBA" id="ARBA00012232"/>
    </source>
</evidence>
<evidence type="ECO:0000313" key="22">
    <source>
        <dbReference type="Proteomes" id="UP001466331"/>
    </source>
</evidence>
<sequence length="579" mass="64813">MKKFKGISVFPGIVIGEAFVYDSAPPPVPRYFVRDEHVDKEINRYKEAVVRAKREIESLKDSHGDEETMGILDSHLLMLDDPEFSTSIEASLRDEQKNVEWVILDVSERYIKKLIAMDNEYFRDRVHDLRDVSNRLINHLLYRERLSLADVSREVVLVCHDLMPSEAIQMNKRYIRGIAMDAGGRTSHTAILARAFEIPAVLGLASITENVSSGQTVILDGTAGEIIVDPTDDVLAEYGRKMREFEEYTVDLLSLNELPAETKDGKRIFLKANIEVPDEIDSVIAHGADGVGLFRTEFLFMFSGRLPDEDKQYAAYRRVLESMKNKNVIIRTLDLGGDKVLAGVIDNLDEHNPILGWRAIRFCLSNVDIFKTQLRALLRASVYGNLSIMFPLVSSQQELLDALSILDDVKAELDAKSIPYDKNLRVGVMIEVPAAALTADILAQKVDFFSIGTNDLIQYTLAIDRGNEKVAYLYQPFNMGVLRLIRMTVEHAHRVGIPVSMCGEMAGDPLATLLLLGLGLDELSMSPASIPEIKKLIRSVSLNECEELAGTVLSMTNTGDVLRFVEKKMKELGVYGSEK</sequence>
<feature type="domain" description="PEP-utilising enzyme mobile" evidence="18">
    <location>
        <begin position="153"/>
        <end position="224"/>
    </location>
</feature>
<dbReference type="InterPro" id="IPR018274">
    <property type="entry name" value="PEP_util_AS"/>
</dbReference>
<keyword evidence="13 17" id="KW-0479">Metal-binding</keyword>
<evidence type="ECO:0000256" key="16">
    <source>
        <dbReference type="ARBA" id="ARBA00033235"/>
    </source>
</evidence>
<dbReference type="PIRSF" id="PIRSF000732">
    <property type="entry name" value="PTS_enzyme_I"/>
    <property type="match status" value="1"/>
</dbReference>
<comment type="caution">
    <text evidence="21">The sequence shown here is derived from an EMBL/GenBank/DDBJ whole genome shotgun (WGS) entry which is preliminary data.</text>
</comment>
<keyword evidence="12 17" id="KW-0598">Phosphotransferase system</keyword>
<evidence type="ECO:0000256" key="2">
    <source>
        <dbReference type="ARBA" id="ARBA00001946"/>
    </source>
</evidence>
<comment type="cofactor">
    <cofactor evidence="2 17">
        <name>Mg(2+)</name>
        <dbReference type="ChEBI" id="CHEBI:18420"/>
    </cofactor>
</comment>
<organism evidence="21 22">
    <name type="scientific">Rarispira pelagica</name>
    <dbReference type="NCBI Taxonomy" id="3141764"/>
    <lineage>
        <taxon>Bacteria</taxon>
        <taxon>Pseudomonadati</taxon>
        <taxon>Spirochaetota</taxon>
        <taxon>Spirochaetia</taxon>
        <taxon>Winmispirales</taxon>
        <taxon>Winmispiraceae</taxon>
        <taxon>Rarispira</taxon>
    </lineage>
</organism>
<gene>
    <name evidence="21" type="primary">ptsP</name>
    <name evidence="21" type="ORF">WKV44_05270</name>
</gene>
<dbReference type="PANTHER" id="PTHR46244">
    <property type="entry name" value="PHOSPHOENOLPYRUVATE-PROTEIN PHOSPHOTRANSFERASE"/>
    <property type="match status" value="1"/>
</dbReference>
<comment type="function">
    <text evidence="3 17">General (non sugar-specific) component of the phosphoenolpyruvate-dependent sugar phosphotransferase system (sugar PTS). This major carbohydrate active-transport system catalyzes the phosphorylation of incoming sugar substrates concomitantly with their translocation across the cell membrane. Enzyme I transfers the phosphoryl group from phosphoenolpyruvate (PEP) to the phosphoryl carrier protein (HPr).</text>
</comment>
<dbReference type="SUPFAM" id="SSF52009">
    <property type="entry name" value="Phosphohistidine domain"/>
    <property type="match status" value="1"/>
</dbReference>
<keyword evidence="10 17" id="KW-0762">Sugar transport</keyword>
<comment type="similarity">
    <text evidence="5 17">Belongs to the PEP-utilizing enzyme family.</text>
</comment>
<evidence type="ECO:0000259" key="20">
    <source>
        <dbReference type="Pfam" id="PF05524"/>
    </source>
</evidence>
<evidence type="ECO:0000313" key="21">
    <source>
        <dbReference type="EMBL" id="MEM5947946.1"/>
    </source>
</evidence>
<keyword evidence="11 17" id="KW-0808">Transferase</keyword>
<dbReference type="Pfam" id="PF05524">
    <property type="entry name" value="PEP-utilisers_N"/>
    <property type="match status" value="1"/>
</dbReference>
<accession>A0ABU9UBB0</accession>
<evidence type="ECO:0000259" key="19">
    <source>
        <dbReference type="Pfam" id="PF02896"/>
    </source>
</evidence>
<keyword evidence="14 17" id="KW-0418">Kinase</keyword>
<evidence type="ECO:0000256" key="8">
    <source>
        <dbReference type="ARBA" id="ARBA00022448"/>
    </source>
</evidence>
<evidence type="ECO:0000256" key="17">
    <source>
        <dbReference type="PIRNR" id="PIRNR000732"/>
    </source>
</evidence>
<dbReference type="GO" id="GO:0008965">
    <property type="term" value="F:phosphoenolpyruvate-protein phosphotransferase activity"/>
    <property type="evidence" value="ECO:0007669"/>
    <property type="project" value="UniProtKB-EC"/>
</dbReference>
<dbReference type="PROSITE" id="PS00370">
    <property type="entry name" value="PEP_ENZYMES_PHOS_SITE"/>
    <property type="match status" value="1"/>
</dbReference>
<keyword evidence="8 17" id="KW-0813">Transport</keyword>
<evidence type="ECO:0000256" key="15">
    <source>
        <dbReference type="ARBA" id="ARBA00022842"/>
    </source>
</evidence>
<dbReference type="Gene3D" id="3.20.20.60">
    <property type="entry name" value="Phosphoenolpyruvate-binding domains"/>
    <property type="match status" value="1"/>
</dbReference>
<dbReference type="InterPro" id="IPR036618">
    <property type="entry name" value="PtsI_HPr-bd_sf"/>
</dbReference>
<dbReference type="Gene3D" id="3.50.30.10">
    <property type="entry name" value="Phosphohistidine domain"/>
    <property type="match status" value="1"/>
</dbReference>
<dbReference type="EC" id="2.7.3.9" evidence="6 17"/>
<feature type="domain" description="Phosphotransferase system enzyme I N-terminal" evidence="20">
    <location>
        <begin position="5"/>
        <end position="125"/>
    </location>
</feature>
<evidence type="ECO:0000259" key="18">
    <source>
        <dbReference type="Pfam" id="PF00391"/>
    </source>
</evidence>
<dbReference type="Pfam" id="PF00391">
    <property type="entry name" value="PEP-utilizers"/>
    <property type="match status" value="1"/>
</dbReference>
<feature type="domain" description="PEP-utilising enzyme C-terminal" evidence="19">
    <location>
        <begin position="255"/>
        <end position="540"/>
    </location>
</feature>
<dbReference type="PANTHER" id="PTHR46244:SF3">
    <property type="entry name" value="PHOSPHOENOLPYRUVATE-PROTEIN PHOSPHOTRANSFERASE"/>
    <property type="match status" value="1"/>
</dbReference>
<dbReference type="InterPro" id="IPR050499">
    <property type="entry name" value="PEP-utilizing_PTS_enzyme"/>
</dbReference>
<keyword evidence="15 17" id="KW-0460">Magnesium</keyword>
<reference evidence="21 22" key="1">
    <citation type="submission" date="2024-03" db="EMBL/GenBank/DDBJ databases">
        <title>Ignisphaera cupida sp. nov., a hyperthermophilic hydrolytic archaeon from a hot spring of Kamchatka, and proposal of Ignisphaeraceae fam. nov.</title>
        <authorList>
            <person name="Podosokorskaya O.A."/>
            <person name="Elcheninov A.G."/>
            <person name="Maltseva A.I."/>
            <person name="Zayulina K.S."/>
            <person name="Novikov A."/>
            <person name="Merkel A.Y."/>
        </authorList>
    </citation>
    <scope>NUCLEOTIDE SEQUENCE [LARGE SCALE GENOMIC DNA]</scope>
    <source>
        <strain evidence="21 22">38H-sp</strain>
    </source>
</reference>
<evidence type="ECO:0000256" key="11">
    <source>
        <dbReference type="ARBA" id="ARBA00022679"/>
    </source>
</evidence>
<protein>
    <recommendedName>
        <fullName evidence="7 17">Phosphoenolpyruvate-protein phosphotransferase</fullName>
        <ecNumber evidence="6 17">2.7.3.9</ecNumber>
    </recommendedName>
    <alternativeName>
        <fullName evidence="16 17">Phosphotransferase system, enzyme I</fullName>
    </alternativeName>
</protein>
<evidence type="ECO:0000256" key="13">
    <source>
        <dbReference type="ARBA" id="ARBA00022723"/>
    </source>
</evidence>
<dbReference type="InterPro" id="IPR000121">
    <property type="entry name" value="PEP_util_C"/>
</dbReference>
<dbReference type="InterPro" id="IPR008731">
    <property type="entry name" value="PTS_EIN"/>
</dbReference>
<keyword evidence="9 17" id="KW-0963">Cytoplasm</keyword>
<proteinExistence type="inferred from homology"/>
<evidence type="ECO:0000256" key="9">
    <source>
        <dbReference type="ARBA" id="ARBA00022490"/>
    </source>
</evidence>
<dbReference type="Gene3D" id="1.10.274.10">
    <property type="entry name" value="PtsI, HPr-binding domain"/>
    <property type="match status" value="1"/>
</dbReference>
<dbReference type="SUPFAM" id="SSF47831">
    <property type="entry name" value="Enzyme I of the PEP:sugar phosphotransferase system HPr-binding (sub)domain"/>
    <property type="match status" value="1"/>
</dbReference>
<evidence type="ECO:0000256" key="7">
    <source>
        <dbReference type="ARBA" id="ARBA00016544"/>
    </source>
</evidence>
<dbReference type="InterPro" id="IPR023151">
    <property type="entry name" value="PEP_util_CS"/>
</dbReference>
<evidence type="ECO:0000256" key="10">
    <source>
        <dbReference type="ARBA" id="ARBA00022597"/>
    </source>
</evidence>
<comment type="catalytic activity">
    <reaction evidence="1 17">
        <text>L-histidyl-[protein] + phosphoenolpyruvate = N(pros)-phospho-L-histidyl-[protein] + pyruvate</text>
        <dbReference type="Rhea" id="RHEA:23880"/>
        <dbReference type="Rhea" id="RHEA-COMP:9745"/>
        <dbReference type="Rhea" id="RHEA-COMP:9746"/>
        <dbReference type="ChEBI" id="CHEBI:15361"/>
        <dbReference type="ChEBI" id="CHEBI:29979"/>
        <dbReference type="ChEBI" id="CHEBI:58702"/>
        <dbReference type="ChEBI" id="CHEBI:64837"/>
        <dbReference type="EC" id="2.7.3.9"/>
    </reaction>
</comment>
<dbReference type="InterPro" id="IPR006318">
    <property type="entry name" value="PTS_EI-like"/>
</dbReference>